<comment type="caution">
    <text evidence="10">The sequence shown here is derived from an EMBL/GenBank/DDBJ whole genome shotgun (WGS) entry which is preliminary data.</text>
</comment>
<evidence type="ECO:0000256" key="2">
    <source>
        <dbReference type="ARBA" id="ARBA00022448"/>
    </source>
</evidence>
<dbReference type="PROSITE" id="PS51013">
    <property type="entry name" value="PANNEXIN"/>
    <property type="match status" value="1"/>
</dbReference>
<dbReference type="EMBL" id="LWCA01000094">
    <property type="protein sequence ID" value="OAF70970.1"/>
    <property type="molecule type" value="Genomic_DNA"/>
</dbReference>
<dbReference type="PRINTS" id="PR01262">
    <property type="entry name" value="INNEXIN"/>
</dbReference>
<evidence type="ECO:0000256" key="6">
    <source>
        <dbReference type="ARBA" id="ARBA00023065"/>
    </source>
</evidence>
<keyword evidence="3" id="KW-1003">Cell membrane</keyword>
<dbReference type="Proteomes" id="UP000078046">
    <property type="component" value="Unassembled WGS sequence"/>
</dbReference>
<dbReference type="GO" id="GO:0005886">
    <property type="term" value="C:plasma membrane"/>
    <property type="evidence" value="ECO:0007669"/>
    <property type="project" value="UniProtKB-SubCell"/>
</dbReference>
<dbReference type="OrthoDB" id="5867527at2759"/>
<evidence type="ECO:0000256" key="9">
    <source>
        <dbReference type="SAM" id="Phobius"/>
    </source>
</evidence>
<dbReference type="InterPro" id="IPR000990">
    <property type="entry name" value="Innexin"/>
</dbReference>
<sequence length="345" mass="40371">MEALAANILDFGDGRIGGGDAITDRINCRYTTFLFIVFAILHIQYSNRVCWTKNTFYLAPNEDTPFLANDSVKIKHKRISYYQWVGLLLSLQSILFYLPRAIWNILNNRSGISVVTIIDAAIEAQRTNDPDKRSKTTQYIIRHMSRFFVELNRKHLLYTRFKGIWWMLYGMQLVSLYGLVKILYIINSIGQFFALNWFLGQTYTYYGVHCFLNMINGISWQTSERFPTVTLCQFTIREPGNDYEYMIQCTLPINLFIERIYLLIWFWLLLVSFINIASCLSLIFKNLLKSRLLKSINTRLIVSDILEGTKKEDCKKFVNDYLRRDGVFLIRMIASNTSELIASEM</sequence>
<dbReference type="Pfam" id="PF00876">
    <property type="entry name" value="Innexin"/>
    <property type="match status" value="1"/>
</dbReference>
<protein>
    <recommendedName>
        <fullName evidence="12">Innexin</fullName>
    </recommendedName>
</protein>
<dbReference type="PANTHER" id="PTHR11893">
    <property type="entry name" value="INNEXIN"/>
    <property type="match status" value="1"/>
</dbReference>
<evidence type="ECO:0000256" key="5">
    <source>
        <dbReference type="ARBA" id="ARBA00022989"/>
    </source>
</evidence>
<comment type="subcellular location">
    <subcellularLocation>
        <location evidence="1">Cell membrane</location>
        <topology evidence="1">Multi-pass membrane protein</topology>
    </subcellularLocation>
</comment>
<evidence type="ECO:0008006" key="12">
    <source>
        <dbReference type="Google" id="ProtNLM"/>
    </source>
</evidence>
<evidence type="ECO:0000313" key="11">
    <source>
        <dbReference type="Proteomes" id="UP000078046"/>
    </source>
</evidence>
<dbReference type="PANTHER" id="PTHR11893:SF36">
    <property type="entry name" value="INNEXIN-5"/>
    <property type="match status" value="1"/>
</dbReference>
<keyword evidence="5 9" id="KW-1133">Transmembrane helix</keyword>
<feature type="transmembrane region" description="Helical" evidence="9">
    <location>
        <begin position="81"/>
        <end position="99"/>
    </location>
</feature>
<evidence type="ECO:0000256" key="3">
    <source>
        <dbReference type="ARBA" id="ARBA00022475"/>
    </source>
</evidence>
<dbReference type="AlphaFoldDB" id="A0A177B9X7"/>
<reference evidence="10 11" key="1">
    <citation type="submission" date="2016-04" db="EMBL/GenBank/DDBJ databases">
        <title>The genome of Intoshia linei affirms orthonectids as highly simplified spiralians.</title>
        <authorList>
            <person name="Mikhailov K.V."/>
            <person name="Slusarev G.S."/>
            <person name="Nikitin M.A."/>
            <person name="Logacheva M.D."/>
            <person name="Penin A."/>
            <person name="Aleoshin V."/>
            <person name="Panchin Y.V."/>
        </authorList>
    </citation>
    <scope>NUCLEOTIDE SEQUENCE [LARGE SCALE GENOMIC DNA]</scope>
    <source>
        <strain evidence="10">Intl2013</strain>
        <tissue evidence="10">Whole animal</tissue>
    </source>
</reference>
<evidence type="ECO:0000256" key="7">
    <source>
        <dbReference type="ARBA" id="ARBA00023136"/>
    </source>
</evidence>
<keyword evidence="11" id="KW-1185">Reference proteome</keyword>
<keyword evidence="6" id="KW-0406">Ion transport</keyword>
<evidence type="ECO:0000256" key="4">
    <source>
        <dbReference type="ARBA" id="ARBA00022692"/>
    </source>
</evidence>
<name>A0A177B9X7_9BILA</name>
<proteinExistence type="predicted"/>
<feature type="transmembrane region" description="Helical" evidence="9">
    <location>
        <begin position="163"/>
        <end position="186"/>
    </location>
</feature>
<keyword evidence="7 9" id="KW-0472">Membrane</keyword>
<gene>
    <name evidence="10" type="ORF">A3Q56_01211</name>
</gene>
<keyword evidence="2" id="KW-0813">Transport</keyword>
<keyword evidence="4 9" id="KW-0812">Transmembrane</keyword>
<keyword evidence="8" id="KW-0407">Ion channel</keyword>
<evidence type="ECO:0000313" key="10">
    <source>
        <dbReference type="EMBL" id="OAF70970.1"/>
    </source>
</evidence>
<accession>A0A177B9X7</accession>
<dbReference type="GO" id="GO:0034220">
    <property type="term" value="P:monoatomic ion transmembrane transport"/>
    <property type="evidence" value="ECO:0007669"/>
    <property type="project" value="UniProtKB-KW"/>
</dbReference>
<organism evidence="10 11">
    <name type="scientific">Intoshia linei</name>
    <dbReference type="NCBI Taxonomy" id="1819745"/>
    <lineage>
        <taxon>Eukaryota</taxon>
        <taxon>Metazoa</taxon>
        <taxon>Spiralia</taxon>
        <taxon>Lophotrochozoa</taxon>
        <taxon>Mesozoa</taxon>
        <taxon>Orthonectida</taxon>
        <taxon>Rhopaluridae</taxon>
        <taxon>Intoshia</taxon>
    </lineage>
</organism>
<evidence type="ECO:0000256" key="1">
    <source>
        <dbReference type="ARBA" id="ARBA00004651"/>
    </source>
</evidence>
<evidence type="ECO:0000256" key="8">
    <source>
        <dbReference type="ARBA" id="ARBA00023303"/>
    </source>
</evidence>
<feature type="transmembrane region" description="Helical" evidence="9">
    <location>
        <begin position="260"/>
        <end position="284"/>
    </location>
</feature>